<evidence type="ECO:0000313" key="2">
    <source>
        <dbReference type="Proteomes" id="UP000324298"/>
    </source>
</evidence>
<sequence length="167" mass="19641">MSEEKQPEIEFEHDDFESASFDDELRVDGCCQELLKRFYLYLVGRGMTPEQASELAFSADLYLRDYVVDFARENVSRPQPGIVRRFAATWFITHTLDPEMRILERHLAGVRELYRYLHGQHLISREELDFLEAEAAQTDYYRQRIESFLAIVGDGYFAWEAECPLRG</sequence>
<reference evidence="1 2" key="1">
    <citation type="submission" date="2019-04" db="EMBL/GenBank/DDBJ databases">
        <title>Geobacter ruber sp. nov., ferric-reducing bacteria isolated from paddy soil.</title>
        <authorList>
            <person name="Xu Z."/>
            <person name="Masuda Y."/>
            <person name="Itoh H."/>
            <person name="Senoo K."/>
        </authorList>
    </citation>
    <scope>NUCLEOTIDE SEQUENCE [LARGE SCALE GENOMIC DNA]</scope>
    <source>
        <strain evidence="1 2">Red88</strain>
    </source>
</reference>
<dbReference type="RefSeq" id="WP_149305889.1">
    <property type="nucleotide sequence ID" value="NZ_SRSD01000001.1"/>
</dbReference>
<evidence type="ECO:0000313" key="1">
    <source>
        <dbReference type="EMBL" id="KAA0895309.1"/>
    </source>
</evidence>
<accession>A0A5A9XTB1</accession>
<keyword evidence="2" id="KW-1185">Reference proteome</keyword>
<gene>
    <name evidence="1" type="ORF">ET418_01970</name>
</gene>
<dbReference type="Proteomes" id="UP000324298">
    <property type="component" value="Unassembled WGS sequence"/>
</dbReference>
<comment type="caution">
    <text evidence="1">The sequence shown here is derived from an EMBL/GenBank/DDBJ whole genome shotgun (WGS) entry which is preliminary data.</text>
</comment>
<protein>
    <submittedName>
        <fullName evidence="1">Uncharacterized protein</fullName>
    </submittedName>
</protein>
<dbReference type="OrthoDB" id="5395144at2"/>
<name>A0A5A9XTB1_9BACT</name>
<dbReference type="EMBL" id="SRSD01000001">
    <property type="protein sequence ID" value="KAA0895309.1"/>
    <property type="molecule type" value="Genomic_DNA"/>
</dbReference>
<dbReference type="AlphaFoldDB" id="A0A5A9XTB1"/>
<organism evidence="1 2">
    <name type="scientific">Oryzomonas rubra</name>
    <dbReference type="NCBI Taxonomy" id="2509454"/>
    <lineage>
        <taxon>Bacteria</taxon>
        <taxon>Pseudomonadati</taxon>
        <taxon>Thermodesulfobacteriota</taxon>
        <taxon>Desulfuromonadia</taxon>
        <taxon>Geobacterales</taxon>
        <taxon>Geobacteraceae</taxon>
        <taxon>Oryzomonas</taxon>
    </lineage>
</organism>
<proteinExistence type="predicted"/>